<dbReference type="InterPro" id="IPR050109">
    <property type="entry name" value="HTH-type_TetR-like_transc_reg"/>
</dbReference>
<evidence type="ECO:0000256" key="1">
    <source>
        <dbReference type="ARBA" id="ARBA00023015"/>
    </source>
</evidence>
<protein>
    <submittedName>
        <fullName evidence="6">Mycofactocin biosynthesis transcriptional regulator MftR</fullName>
    </submittedName>
</protein>
<dbReference type="RefSeq" id="WP_055086430.1">
    <property type="nucleotide sequence ID" value="NZ_CP059343.1"/>
</dbReference>
<evidence type="ECO:0000256" key="4">
    <source>
        <dbReference type="PROSITE-ProRule" id="PRU00335"/>
    </source>
</evidence>
<sequence>MSESNPSLRERHRTRTLTEIHQAALELVGECGYGDTAVDAIAERAGVSRRTFFNYYPSKEAAVLGTTEPRISDAARERFLDPATGDEFARTVRLFMDVLRDATGPPELTARRHELVENNPELKRRVGMHITTVESLVVSMVVEHSAHGTTPRSEETSHAFVLLAGAVIKFAFRTNTHLATTLDDDAVQLALDHAIGVFRTALKEIS</sequence>
<dbReference type="GO" id="GO:0000976">
    <property type="term" value="F:transcription cis-regulatory region binding"/>
    <property type="evidence" value="ECO:0007669"/>
    <property type="project" value="TreeGrafter"/>
</dbReference>
<evidence type="ECO:0000313" key="7">
    <source>
        <dbReference type="Proteomes" id="UP000216825"/>
    </source>
</evidence>
<dbReference type="Proteomes" id="UP000216825">
    <property type="component" value="Chromosome"/>
</dbReference>
<accession>A0A7D7Q066</accession>
<dbReference type="Gene3D" id="1.10.357.10">
    <property type="entry name" value="Tetracycline Repressor, domain 2"/>
    <property type="match status" value="1"/>
</dbReference>
<dbReference type="SUPFAM" id="SSF46689">
    <property type="entry name" value="Homeodomain-like"/>
    <property type="match status" value="1"/>
</dbReference>
<keyword evidence="2 4" id="KW-0238">DNA-binding</keyword>
<dbReference type="AlphaFoldDB" id="A0A7D7Q066"/>
<evidence type="ECO:0000256" key="2">
    <source>
        <dbReference type="ARBA" id="ARBA00023125"/>
    </source>
</evidence>
<dbReference type="PRINTS" id="PR00455">
    <property type="entry name" value="HTHTETR"/>
</dbReference>
<dbReference type="Pfam" id="PF00440">
    <property type="entry name" value="TetR_N"/>
    <property type="match status" value="1"/>
</dbReference>
<dbReference type="InterPro" id="IPR001647">
    <property type="entry name" value="HTH_TetR"/>
</dbReference>
<evidence type="ECO:0000256" key="3">
    <source>
        <dbReference type="ARBA" id="ARBA00023163"/>
    </source>
</evidence>
<evidence type="ECO:0000259" key="5">
    <source>
        <dbReference type="PROSITE" id="PS50977"/>
    </source>
</evidence>
<keyword evidence="3" id="KW-0804">Transcription</keyword>
<keyword evidence="1" id="KW-0805">Transcription regulation</keyword>
<proteinExistence type="predicted"/>
<keyword evidence="7" id="KW-1185">Reference proteome</keyword>
<name>A0A7D7Q066_KOCVA</name>
<dbReference type="EMBL" id="CP059343">
    <property type="protein sequence ID" value="QMS57716.1"/>
    <property type="molecule type" value="Genomic_DNA"/>
</dbReference>
<reference evidence="7" key="1">
    <citation type="submission" date="2017-08" db="EMBL/GenBank/DDBJ databases">
        <title>Draft Genome Sequence of Kocuria varians 80.</title>
        <authorList>
            <person name="Minaev M."/>
            <person name="Kurbakov K.A."/>
            <person name="Solodovnikova G.I."/>
            <person name="Kuznetsova O.A."/>
            <person name="Lisitsyn A.B."/>
        </authorList>
    </citation>
    <scope>NUCLEOTIDE SEQUENCE [LARGE SCALE GENOMIC DNA]</scope>
    <source>
        <strain evidence="7">80</strain>
    </source>
</reference>
<dbReference type="GO" id="GO:0003700">
    <property type="term" value="F:DNA-binding transcription factor activity"/>
    <property type="evidence" value="ECO:0007669"/>
    <property type="project" value="TreeGrafter"/>
</dbReference>
<evidence type="ECO:0000313" key="6">
    <source>
        <dbReference type="EMBL" id="QMS57716.1"/>
    </source>
</evidence>
<organism evidence="6 7">
    <name type="scientific">Kocuria varians</name>
    <name type="common">Micrococcus varians</name>
    <dbReference type="NCBI Taxonomy" id="1272"/>
    <lineage>
        <taxon>Bacteria</taxon>
        <taxon>Bacillati</taxon>
        <taxon>Actinomycetota</taxon>
        <taxon>Actinomycetes</taxon>
        <taxon>Micrococcales</taxon>
        <taxon>Micrococcaceae</taxon>
        <taxon>Kocuria</taxon>
    </lineage>
</organism>
<dbReference type="InterPro" id="IPR009057">
    <property type="entry name" value="Homeodomain-like_sf"/>
</dbReference>
<dbReference type="PANTHER" id="PTHR30055">
    <property type="entry name" value="HTH-TYPE TRANSCRIPTIONAL REGULATOR RUTR"/>
    <property type="match status" value="1"/>
</dbReference>
<dbReference type="PROSITE" id="PS50977">
    <property type="entry name" value="HTH_TETR_2"/>
    <property type="match status" value="1"/>
</dbReference>
<dbReference type="KEGG" id="kvr:CIB50_0002465"/>
<gene>
    <name evidence="6" type="primary">mftR_2</name>
    <name evidence="6" type="ORF">CIB50_0002465</name>
</gene>
<feature type="domain" description="HTH tetR-type" evidence="5">
    <location>
        <begin position="14"/>
        <end position="74"/>
    </location>
</feature>
<dbReference type="PANTHER" id="PTHR30055:SF238">
    <property type="entry name" value="MYCOFACTOCIN BIOSYNTHESIS TRANSCRIPTIONAL REGULATOR MFTR-RELATED"/>
    <property type="match status" value="1"/>
</dbReference>
<feature type="DNA-binding region" description="H-T-H motif" evidence="4">
    <location>
        <begin position="37"/>
        <end position="56"/>
    </location>
</feature>
<reference evidence="6 7" key="2">
    <citation type="submission" date="2020-07" db="EMBL/GenBank/DDBJ databases">
        <title>Genome of starter culture bacteria Kocuria salsicia reveals its technological properties and safety for usage in meat industry.</title>
        <authorList>
            <person name="Michael M."/>
            <person name="Konstantin K."/>
            <person name="Evgenii K."/>
            <person name="Galina S."/>
            <person name="Oksana K."/>
            <person name="Andrei L."/>
        </authorList>
    </citation>
    <scope>NUCLEOTIDE SEQUENCE [LARGE SCALE GENOMIC DNA]</scope>
    <source>
        <strain evidence="6 7">80</strain>
    </source>
</reference>